<dbReference type="SMART" id="SM00360">
    <property type="entry name" value="RRM"/>
    <property type="match status" value="1"/>
</dbReference>
<dbReference type="PROSITE" id="PS50102">
    <property type="entry name" value="RRM"/>
    <property type="match status" value="1"/>
</dbReference>
<dbReference type="OMA" id="REWEYEN"/>
<dbReference type="AlphaFoldDB" id="A0A0K9P9T9"/>
<dbReference type="CDD" id="cd00590">
    <property type="entry name" value="RRM_SF"/>
    <property type="match status" value="1"/>
</dbReference>
<evidence type="ECO:0000313" key="6">
    <source>
        <dbReference type="EMBL" id="KMZ65726.1"/>
    </source>
</evidence>
<evidence type="ECO:0000256" key="4">
    <source>
        <dbReference type="SAM" id="MobiDB-lite"/>
    </source>
</evidence>
<evidence type="ECO:0000256" key="1">
    <source>
        <dbReference type="ARBA" id="ARBA00022884"/>
    </source>
</evidence>
<dbReference type="InterPro" id="IPR035979">
    <property type="entry name" value="RBD_domain_sf"/>
</dbReference>
<gene>
    <name evidence="6" type="ORF">ZOSMA_30G00070</name>
</gene>
<dbReference type="OrthoDB" id="272703at2759"/>
<dbReference type="GO" id="GO:0003729">
    <property type="term" value="F:mRNA binding"/>
    <property type="evidence" value="ECO:0000318"/>
    <property type="project" value="GO_Central"/>
</dbReference>
<keyword evidence="3" id="KW-0175">Coiled coil</keyword>
<dbReference type="Pfam" id="PF00076">
    <property type="entry name" value="RRM_1"/>
    <property type="match status" value="1"/>
</dbReference>
<evidence type="ECO:0000259" key="5">
    <source>
        <dbReference type="PROSITE" id="PS50102"/>
    </source>
</evidence>
<dbReference type="GO" id="GO:0000381">
    <property type="term" value="P:regulation of alternative mRNA splicing, via spliceosome"/>
    <property type="evidence" value="ECO:0000318"/>
    <property type="project" value="GO_Central"/>
</dbReference>
<organism evidence="6 7">
    <name type="scientific">Zostera marina</name>
    <name type="common">Eelgrass</name>
    <dbReference type="NCBI Taxonomy" id="29655"/>
    <lineage>
        <taxon>Eukaryota</taxon>
        <taxon>Viridiplantae</taxon>
        <taxon>Streptophyta</taxon>
        <taxon>Embryophyta</taxon>
        <taxon>Tracheophyta</taxon>
        <taxon>Spermatophyta</taxon>
        <taxon>Magnoliopsida</taxon>
        <taxon>Liliopsida</taxon>
        <taxon>Zosteraceae</taxon>
        <taxon>Zostera</taxon>
    </lineage>
</organism>
<dbReference type="STRING" id="29655.A0A0K9P9T9"/>
<dbReference type="Proteomes" id="UP000036987">
    <property type="component" value="Unassembled WGS sequence"/>
</dbReference>
<feature type="region of interest" description="Disordered" evidence="4">
    <location>
        <begin position="177"/>
        <end position="232"/>
    </location>
</feature>
<accession>A0A0K9P9T9</accession>
<dbReference type="PANTHER" id="PTHR48024:SF56">
    <property type="entry name" value="HETEROGENEOUS NUCLEAR RIBONUCLEOPROTEIN A0"/>
    <property type="match status" value="1"/>
</dbReference>
<evidence type="ECO:0000256" key="2">
    <source>
        <dbReference type="PROSITE-ProRule" id="PRU00176"/>
    </source>
</evidence>
<protein>
    <recommendedName>
        <fullName evidence="5">RRM domain-containing protein</fullName>
    </recommendedName>
</protein>
<feature type="domain" description="RRM" evidence="5">
    <location>
        <begin position="7"/>
        <end position="84"/>
    </location>
</feature>
<dbReference type="PANTHER" id="PTHR48024">
    <property type="entry name" value="GEO13361P1-RELATED"/>
    <property type="match status" value="1"/>
</dbReference>
<dbReference type="Gene3D" id="3.30.70.330">
    <property type="match status" value="1"/>
</dbReference>
<name>A0A0K9P9T9_ZOSMR</name>
<proteinExistence type="predicted"/>
<evidence type="ECO:0000313" key="7">
    <source>
        <dbReference type="Proteomes" id="UP000036987"/>
    </source>
</evidence>
<reference evidence="7" key="1">
    <citation type="journal article" date="2016" name="Nature">
        <title>The genome of the seagrass Zostera marina reveals angiosperm adaptation to the sea.</title>
        <authorList>
            <person name="Olsen J.L."/>
            <person name="Rouze P."/>
            <person name="Verhelst B."/>
            <person name="Lin Y.-C."/>
            <person name="Bayer T."/>
            <person name="Collen J."/>
            <person name="Dattolo E."/>
            <person name="De Paoli E."/>
            <person name="Dittami S."/>
            <person name="Maumus F."/>
            <person name="Michel G."/>
            <person name="Kersting A."/>
            <person name="Lauritano C."/>
            <person name="Lohaus R."/>
            <person name="Toepel M."/>
            <person name="Tonon T."/>
            <person name="Vanneste K."/>
            <person name="Amirebrahimi M."/>
            <person name="Brakel J."/>
            <person name="Bostroem C."/>
            <person name="Chovatia M."/>
            <person name="Grimwood J."/>
            <person name="Jenkins J.W."/>
            <person name="Jueterbock A."/>
            <person name="Mraz A."/>
            <person name="Stam W.T."/>
            <person name="Tice H."/>
            <person name="Bornberg-Bauer E."/>
            <person name="Green P.J."/>
            <person name="Pearson G.A."/>
            <person name="Procaccini G."/>
            <person name="Duarte C.M."/>
            <person name="Schmutz J."/>
            <person name="Reusch T.B.H."/>
            <person name="Van de Peer Y."/>
        </authorList>
    </citation>
    <scope>NUCLEOTIDE SEQUENCE [LARGE SCALE GENOMIC DNA]</scope>
    <source>
        <strain evidence="7">cv. Finnish</strain>
    </source>
</reference>
<sequence length="336" mass="40258">MTIDDERSIYVGGFAYDFTEEDLRDIFEIYGSVVAVKIIDDRAIGGKCYGFVTFTNPRSVVNAITEMNGRTIGGRVIKVNEVRTRAGKQYFNRENFRRSPERDIVWDREHSRDREHYWDRNNDLSQDCDREWEYENYDRDRIREHSFDRYRDGYHEDIDRDSVRDYARNLERDDDIEWDPEKPHRRNFRGGKYNDRNRASTRHRSGQFNLDDYHSRAKSSNSSEKVENEVKGELQVQLERRGEIQKEVDELQEKLNDKDEHILELQKKYQKLEEALTVARNISSRQKNQLMKFRNSFLQVQDCTERLKHSELQLQSLFIETRIDDDDDGDDMESLP</sequence>
<keyword evidence="7" id="KW-1185">Reference proteome</keyword>
<dbReference type="SUPFAM" id="SSF54928">
    <property type="entry name" value="RNA-binding domain, RBD"/>
    <property type="match status" value="1"/>
</dbReference>
<feature type="coiled-coil region" evidence="3">
    <location>
        <begin position="234"/>
        <end position="282"/>
    </location>
</feature>
<comment type="caution">
    <text evidence="6">The sequence shown here is derived from an EMBL/GenBank/DDBJ whole genome shotgun (WGS) entry which is preliminary data.</text>
</comment>
<keyword evidence="1 2" id="KW-0694">RNA-binding</keyword>
<dbReference type="InterPro" id="IPR000504">
    <property type="entry name" value="RRM_dom"/>
</dbReference>
<evidence type="ECO:0000256" key="3">
    <source>
        <dbReference type="SAM" id="Coils"/>
    </source>
</evidence>
<dbReference type="InterPro" id="IPR012677">
    <property type="entry name" value="Nucleotide-bd_a/b_plait_sf"/>
</dbReference>
<dbReference type="InterPro" id="IPR050886">
    <property type="entry name" value="RNA-binding_reg"/>
</dbReference>
<dbReference type="GO" id="GO:0016607">
    <property type="term" value="C:nuclear speck"/>
    <property type="evidence" value="ECO:0000318"/>
    <property type="project" value="GO_Central"/>
</dbReference>
<dbReference type="EMBL" id="LFYR01001011">
    <property type="protein sequence ID" value="KMZ65726.1"/>
    <property type="molecule type" value="Genomic_DNA"/>
</dbReference>